<keyword evidence="1" id="KW-0812">Transmembrane</keyword>
<gene>
    <name evidence="3" type="ORF">FNA46_12520</name>
</gene>
<dbReference type="EMBL" id="VJMG01000030">
    <property type="protein sequence ID" value="TRL38554.1"/>
    <property type="molecule type" value="Genomic_DNA"/>
</dbReference>
<dbReference type="InterPro" id="IPR001054">
    <property type="entry name" value="A/G_cyclase"/>
</dbReference>
<dbReference type="GO" id="GO:0035556">
    <property type="term" value="P:intracellular signal transduction"/>
    <property type="evidence" value="ECO:0007669"/>
    <property type="project" value="InterPro"/>
</dbReference>
<dbReference type="Proteomes" id="UP000316801">
    <property type="component" value="Unassembled WGS sequence"/>
</dbReference>
<evidence type="ECO:0000313" key="4">
    <source>
        <dbReference type="Proteomes" id="UP000316801"/>
    </source>
</evidence>
<feature type="transmembrane region" description="Helical" evidence="1">
    <location>
        <begin position="44"/>
        <end position="70"/>
    </location>
</feature>
<protein>
    <submittedName>
        <fullName evidence="3">Adenylate/guanylate cyclase domain-containing protein</fullName>
    </submittedName>
</protein>
<dbReference type="RefSeq" id="WP_143125538.1">
    <property type="nucleotide sequence ID" value="NZ_VJMG01000030.1"/>
</dbReference>
<dbReference type="PROSITE" id="PS50125">
    <property type="entry name" value="GUANYLATE_CYCLASE_2"/>
    <property type="match status" value="1"/>
</dbReference>
<keyword evidence="4" id="KW-1185">Reference proteome</keyword>
<dbReference type="InterPro" id="IPR050697">
    <property type="entry name" value="Adenylyl/Guanylyl_Cyclase_3/4"/>
</dbReference>
<dbReference type="GO" id="GO:0009190">
    <property type="term" value="P:cyclic nucleotide biosynthetic process"/>
    <property type="evidence" value="ECO:0007669"/>
    <property type="project" value="InterPro"/>
</dbReference>
<feature type="transmembrane region" description="Helical" evidence="1">
    <location>
        <begin position="20"/>
        <end position="38"/>
    </location>
</feature>
<feature type="domain" description="Guanylate cyclase" evidence="2">
    <location>
        <begin position="168"/>
        <end position="297"/>
    </location>
</feature>
<keyword evidence="1" id="KW-1133">Transmembrane helix</keyword>
<organism evidence="3 4">
    <name type="scientific">Rhizobium straminoryzae</name>
    <dbReference type="NCBI Taxonomy" id="1387186"/>
    <lineage>
        <taxon>Bacteria</taxon>
        <taxon>Pseudomonadati</taxon>
        <taxon>Pseudomonadota</taxon>
        <taxon>Alphaproteobacteria</taxon>
        <taxon>Hyphomicrobiales</taxon>
        <taxon>Rhizobiaceae</taxon>
        <taxon>Rhizobium/Agrobacterium group</taxon>
        <taxon>Rhizobium</taxon>
    </lineage>
</organism>
<dbReference type="AlphaFoldDB" id="A0A549T9K3"/>
<feature type="transmembrane region" description="Helical" evidence="1">
    <location>
        <begin position="125"/>
        <end position="142"/>
    </location>
</feature>
<dbReference type="Gene3D" id="3.30.70.1230">
    <property type="entry name" value="Nucleotide cyclase"/>
    <property type="match status" value="1"/>
</dbReference>
<reference evidence="3 4" key="1">
    <citation type="submission" date="2019-07" db="EMBL/GenBank/DDBJ databases">
        <title>Ln-dependent methylotrophs.</title>
        <authorList>
            <person name="Tani A."/>
        </authorList>
    </citation>
    <scope>NUCLEOTIDE SEQUENCE [LARGE SCALE GENOMIC DNA]</scope>
    <source>
        <strain evidence="3 4">SM12</strain>
    </source>
</reference>
<dbReference type="PANTHER" id="PTHR43081">
    <property type="entry name" value="ADENYLATE CYCLASE, TERMINAL-DIFFERENTIATION SPECIFIC-RELATED"/>
    <property type="match status" value="1"/>
</dbReference>
<proteinExistence type="predicted"/>
<dbReference type="GO" id="GO:0004016">
    <property type="term" value="F:adenylate cyclase activity"/>
    <property type="evidence" value="ECO:0007669"/>
    <property type="project" value="UniProtKB-ARBA"/>
</dbReference>
<dbReference type="CDD" id="cd07302">
    <property type="entry name" value="CHD"/>
    <property type="match status" value="1"/>
</dbReference>
<dbReference type="Pfam" id="PF00211">
    <property type="entry name" value="Guanylate_cyc"/>
    <property type="match status" value="1"/>
</dbReference>
<dbReference type="PANTHER" id="PTHR43081:SF1">
    <property type="entry name" value="ADENYLATE CYCLASE, TERMINAL-DIFFERENTIATION SPECIFIC"/>
    <property type="match status" value="1"/>
</dbReference>
<evidence type="ECO:0000259" key="2">
    <source>
        <dbReference type="PROSITE" id="PS50125"/>
    </source>
</evidence>
<dbReference type="InterPro" id="IPR029787">
    <property type="entry name" value="Nucleotide_cyclase"/>
</dbReference>
<evidence type="ECO:0000256" key="1">
    <source>
        <dbReference type="SAM" id="Phobius"/>
    </source>
</evidence>
<evidence type="ECO:0000313" key="3">
    <source>
        <dbReference type="EMBL" id="TRL38554.1"/>
    </source>
</evidence>
<name>A0A549T9K3_9HYPH</name>
<dbReference type="SUPFAM" id="SSF55073">
    <property type="entry name" value="Nucleotide cyclase"/>
    <property type="match status" value="1"/>
</dbReference>
<keyword evidence="1" id="KW-0472">Membrane</keyword>
<comment type="caution">
    <text evidence="3">The sequence shown here is derived from an EMBL/GenBank/DDBJ whole genome shotgun (WGS) entry which is preliminary data.</text>
</comment>
<feature type="transmembrane region" description="Helical" evidence="1">
    <location>
        <begin position="82"/>
        <end position="105"/>
    </location>
</feature>
<accession>A0A549T9K3</accession>
<sequence>MTRARRTVINARAVFSGLRLIMLLSFIALTGMLFMLLFSVDGALYIGSLYALACSVPLIAFEGGLLLPALLQRIRCFSTPAYFLSSLGIYFVLSGVGFALAGIIMKTTGMIDAHWKQVLLIRPPAFLYTLAFFLSGITILRVRQLLGRRVFLSLLTGRYRTPVQEERIFLFIDLVGSTAYARGFGDLRAQEFLGELFADFAGHVRKHQGEIDDYVGDCAIVTWPMQEGLKEARCVQCLHDILDDITVRAAWWETHFGRVPQLSAALHGGSVVTAEIGVFHHKITYFGDVVNTTARIEALCRTLQRPVLISSDLMQRLTLPQGTLAEPMGAHLVKGRDEPLNVYALSRTGKGRTAEARPRAS</sequence>